<gene>
    <name evidence="13" type="ORF">Fcan01_28505</name>
</gene>
<dbReference type="Pfam" id="PF00096">
    <property type="entry name" value="zf-C2H2"/>
    <property type="match status" value="6"/>
</dbReference>
<dbReference type="GO" id="GO:0000981">
    <property type="term" value="F:DNA-binding transcription factor activity, RNA polymerase II-specific"/>
    <property type="evidence" value="ECO:0007669"/>
    <property type="project" value="TreeGrafter"/>
</dbReference>
<comment type="subcellular location">
    <subcellularLocation>
        <location evidence="1">Nucleus</location>
    </subcellularLocation>
</comment>
<dbReference type="SMART" id="SM00355">
    <property type="entry name" value="ZnF_C2H2"/>
    <property type="match status" value="11"/>
</dbReference>
<feature type="domain" description="C2H2-type" evidence="12">
    <location>
        <begin position="242"/>
        <end position="269"/>
    </location>
</feature>
<keyword evidence="6" id="KW-0862">Zinc</keyword>
<evidence type="ECO:0000256" key="6">
    <source>
        <dbReference type="ARBA" id="ARBA00022833"/>
    </source>
</evidence>
<evidence type="ECO:0000256" key="10">
    <source>
        <dbReference type="ARBA" id="ARBA00023242"/>
    </source>
</evidence>
<evidence type="ECO:0000256" key="5">
    <source>
        <dbReference type="ARBA" id="ARBA00022771"/>
    </source>
</evidence>
<feature type="domain" description="C2H2-type" evidence="12">
    <location>
        <begin position="210"/>
        <end position="239"/>
    </location>
</feature>
<dbReference type="InterPro" id="IPR013087">
    <property type="entry name" value="Znf_C2H2_type"/>
</dbReference>
<feature type="domain" description="C2H2-type" evidence="12">
    <location>
        <begin position="9"/>
        <end position="36"/>
    </location>
</feature>
<evidence type="ECO:0000256" key="7">
    <source>
        <dbReference type="ARBA" id="ARBA00023015"/>
    </source>
</evidence>
<dbReference type="Gene3D" id="3.30.160.60">
    <property type="entry name" value="Classic Zinc Finger"/>
    <property type="match status" value="8"/>
</dbReference>
<dbReference type="PROSITE" id="PS50157">
    <property type="entry name" value="ZINC_FINGER_C2H2_2"/>
    <property type="match status" value="9"/>
</dbReference>
<evidence type="ECO:0000313" key="13">
    <source>
        <dbReference type="EMBL" id="OXA36723.1"/>
    </source>
</evidence>
<dbReference type="GO" id="GO:0043565">
    <property type="term" value="F:sequence-specific DNA binding"/>
    <property type="evidence" value="ECO:0007669"/>
    <property type="project" value="TreeGrafter"/>
</dbReference>
<feature type="domain" description="C2H2-type" evidence="12">
    <location>
        <begin position="301"/>
        <end position="323"/>
    </location>
</feature>
<dbReference type="SUPFAM" id="SSF57667">
    <property type="entry name" value="beta-beta-alpha zinc fingers"/>
    <property type="match status" value="7"/>
</dbReference>
<comment type="caution">
    <text evidence="13">The sequence shown here is derived from an EMBL/GenBank/DDBJ whole genome shotgun (WGS) entry which is preliminary data.</text>
</comment>
<dbReference type="PANTHER" id="PTHR24408">
    <property type="entry name" value="ZINC FINGER PROTEIN"/>
    <property type="match status" value="1"/>
</dbReference>
<dbReference type="InterPro" id="IPR036236">
    <property type="entry name" value="Znf_C2H2_sf"/>
</dbReference>
<proteinExistence type="inferred from homology"/>
<accession>A0A226CUS1</accession>
<dbReference type="GO" id="GO:0005634">
    <property type="term" value="C:nucleus"/>
    <property type="evidence" value="ECO:0007669"/>
    <property type="project" value="UniProtKB-SubCell"/>
</dbReference>
<sequence>MESSKIRKWDCPHCSKKFTTKDHRNRHVVIHDPDGQVKCEICGKLLRKLFLPGHLSNVHRNQEEDINCNICEKRFCSLPNLRRHLKFVHSASPRERIPCGFDECNKTFLCKTGLASHFKIEHDKNYVKFPCAICGKEFNLKGILSQHIGTHTKEKPFKCSICGRTYHTKSYLDRHEATHLDNYDPTRRKFKSKGELENHIVTHTTEREECPCSFTGCGKIFSKKSSLTNHVKMEHTENPVRFGCTLCDKEFKNRTCLNSHIATHTTEKAYKCTTCGRRLAGLSGLIRHGRTHKEKSSQPMFPCKVCSRTYKDKNGLTLHVKIHHDPTVLPKHCCQFCGYKTYQKSHLNRHLNSCRINHD</sequence>
<name>A0A226CUS1_FOLCA</name>
<evidence type="ECO:0000256" key="1">
    <source>
        <dbReference type="ARBA" id="ARBA00004123"/>
    </source>
</evidence>
<evidence type="ECO:0000256" key="4">
    <source>
        <dbReference type="ARBA" id="ARBA00022737"/>
    </source>
</evidence>
<dbReference type="STRING" id="158441.A0A226CUS1"/>
<dbReference type="OrthoDB" id="6077919at2759"/>
<keyword evidence="8" id="KW-0238">DNA-binding</keyword>
<reference evidence="13 14" key="1">
    <citation type="submission" date="2015-12" db="EMBL/GenBank/DDBJ databases">
        <title>The genome of Folsomia candida.</title>
        <authorList>
            <person name="Faddeeva A."/>
            <person name="Derks M.F."/>
            <person name="Anvar Y."/>
            <person name="Smit S."/>
            <person name="Van Straalen N."/>
            <person name="Roelofs D."/>
        </authorList>
    </citation>
    <scope>NUCLEOTIDE SEQUENCE [LARGE SCALE GENOMIC DNA]</scope>
    <source>
        <strain evidence="13 14">VU population</strain>
        <tissue evidence="13">Whole body</tissue>
    </source>
</reference>
<dbReference type="FunFam" id="3.30.160.60:FF:001064">
    <property type="entry name" value="Zinc finger protein 425"/>
    <property type="match status" value="1"/>
</dbReference>
<keyword evidence="4" id="KW-0677">Repeat</keyword>
<feature type="domain" description="C2H2-type" evidence="12">
    <location>
        <begin position="270"/>
        <end position="297"/>
    </location>
</feature>
<feature type="domain" description="C2H2-type" evidence="12">
    <location>
        <begin position="157"/>
        <end position="184"/>
    </location>
</feature>
<evidence type="ECO:0000256" key="9">
    <source>
        <dbReference type="ARBA" id="ARBA00023163"/>
    </source>
</evidence>
<keyword evidence="7" id="KW-0805">Transcription regulation</keyword>
<dbReference type="OMA" id="RERIPCG"/>
<feature type="domain" description="C2H2-type" evidence="12">
    <location>
        <begin position="66"/>
        <end position="94"/>
    </location>
</feature>
<protein>
    <submittedName>
        <fullName evidence="13">Zinc finger protein 26</fullName>
    </submittedName>
</protein>
<evidence type="ECO:0000256" key="8">
    <source>
        <dbReference type="ARBA" id="ARBA00023125"/>
    </source>
</evidence>
<evidence type="ECO:0000259" key="12">
    <source>
        <dbReference type="PROSITE" id="PS50157"/>
    </source>
</evidence>
<keyword evidence="9" id="KW-0804">Transcription</keyword>
<dbReference type="AlphaFoldDB" id="A0A226CUS1"/>
<evidence type="ECO:0000256" key="3">
    <source>
        <dbReference type="ARBA" id="ARBA00022723"/>
    </source>
</evidence>
<dbReference type="Proteomes" id="UP000198287">
    <property type="component" value="Unassembled WGS sequence"/>
</dbReference>
<keyword evidence="3" id="KW-0479">Metal-binding</keyword>
<keyword evidence="5 11" id="KW-0863">Zinc-finger</keyword>
<keyword evidence="10" id="KW-0539">Nucleus</keyword>
<evidence type="ECO:0000313" key="14">
    <source>
        <dbReference type="Proteomes" id="UP000198287"/>
    </source>
</evidence>
<dbReference type="Pfam" id="PF13894">
    <property type="entry name" value="zf-C2H2_4"/>
    <property type="match status" value="1"/>
</dbReference>
<dbReference type="EMBL" id="LNIX01000076">
    <property type="protein sequence ID" value="OXA36723.1"/>
    <property type="molecule type" value="Genomic_DNA"/>
</dbReference>
<evidence type="ECO:0000256" key="11">
    <source>
        <dbReference type="PROSITE-ProRule" id="PRU00042"/>
    </source>
</evidence>
<dbReference type="GO" id="GO:0008270">
    <property type="term" value="F:zinc ion binding"/>
    <property type="evidence" value="ECO:0007669"/>
    <property type="project" value="UniProtKB-KW"/>
</dbReference>
<evidence type="ECO:0000256" key="2">
    <source>
        <dbReference type="ARBA" id="ARBA00006991"/>
    </source>
</evidence>
<comment type="similarity">
    <text evidence="2">Belongs to the krueppel C2H2-type zinc-finger protein family.</text>
</comment>
<dbReference type="PROSITE" id="PS00028">
    <property type="entry name" value="ZINC_FINGER_C2H2_1"/>
    <property type="match status" value="7"/>
</dbReference>
<organism evidence="13 14">
    <name type="scientific">Folsomia candida</name>
    <name type="common">Springtail</name>
    <dbReference type="NCBI Taxonomy" id="158441"/>
    <lineage>
        <taxon>Eukaryota</taxon>
        <taxon>Metazoa</taxon>
        <taxon>Ecdysozoa</taxon>
        <taxon>Arthropoda</taxon>
        <taxon>Hexapoda</taxon>
        <taxon>Collembola</taxon>
        <taxon>Entomobryomorpha</taxon>
        <taxon>Isotomoidea</taxon>
        <taxon>Isotomidae</taxon>
        <taxon>Proisotominae</taxon>
        <taxon>Folsomia</taxon>
    </lineage>
</organism>
<dbReference type="PANTHER" id="PTHR24408:SF58">
    <property type="entry name" value="TRANSCRIPTION FACTOR (TFIIIA), PUTATIVE (AFU_ORTHOLOGUE AFUA_1G05150)-RELATED"/>
    <property type="match status" value="1"/>
</dbReference>
<feature type="domain" description="C2H2-type" evidence="12">
    <location>
        <begin position="97"/>
        <end position="122"/>
    </location>
</feature>
<feature type="domain" description="C2H2-type" evidence="12">
    <location>
        <begin position="129"/>
        <end position="156"/>
    </location>
</feature>
<keyword evidence="14" id="KW-1185">Reference proteome</keyword>